<dbReference type="PROSITE" id="PS51898">
    <property type="entry name" value="TYR_RECOMBINASE"/>
    <property type="match status" value="1"/>
</dbReference>
<evidence type="ECO:0000256" key="3">
    <source>
        <dbReference type="ARBA" id="ARBA00023172"/>
    </source>
</evidence>
<dbReference type="CDD" id="cd01185">
    <property type="entry name" value="INTN1_C_like"/>
    <property type="match status" value="1"/>
</dbReference>
<dbReference type="Pfam" id="PF17293">
    <property type="entry name" value="Arm-DNA-bind_5"/>
    <property type="match status" value="1"/>
</dbReference>
<keyword evidence="4" id="KW-0175">Coiled coil</keyword>
<evidence type="ECO:0000256" key="4">
    <source>
        <dbReference type="SAM" id="Coils"/>
    </source>
</evidence>
<protein>
    <submittedName>
        <fullName evidence="6">Site-specific integrase</fullName>
    </submittedName>
</protein>
<feature type="domain" description="Tyr recombinase" evidence="5">
    <location>
        <begin position="219"/>
        <end position="396"/>
    </location>
</feature>
<dbReference type="InterPro" id="IPR002104">
    <property type="entry name" value="Integrase_catalytic"/>
</dbReference>
<evidence type="ECO:0000259" key="5">
    <source>
        <dbReference type="PROSITE" id="PS51898"/>
    </source>
</evidence>
<dbReference type="GO" id="GO:0015074">
    <property type="term" value="P:DNA integration"/>
    <property type="evidence" value="ECO:0007669"/>
    <property type="project" value="InterPro"/>
</dbReference>
<dbReference type="PANTHER" id="PTHR30349:SF64">
    <property type="entry name" value="PROPHAGE INTEGRASE INTD-RELATED"/>
    <property type="match status" value="1"/>
</dbReference>
<sequence>MEKSFGLFFFLKQPKNYTTGPKYVYLRLTVDGAAREISTKRLWEPARWSAEAGRATGSKEDAKSLNQYLETLRTKVHEARRTLLEADKLITAEALKQELTGKEENKRTVLAVFQQHNQQMKALVGREFAPGTLERYQTSLAHTRSFIQWKYGVADMAIQQLDYEFISEYAFWLKSVRHCSHNTTMKYLSNFKKVILHCVRNGWLNRDPFLGFKMNKREVVRTALTEKELQIIAVKSFTIERLNQVKDIFLFSCYTGLAYADVKKLKRSEIAVGMDGEQWLLTMRQKTETVSRMPLLPMALEIIKRYQDHPQCCNTGKVLPVLSNQKMNAYLKEIADVCGINKNLTFHIARHTFATTITLSNGVPMETVSKMLGHKSMKQTQHYAKILDKKISEDMNLLKSKLAKKVR</sequence>
<evidence type="ECO:0000256" key="2">
    <source>
        <dbReference type="ARBA" id="ARBA00023125"/>
    </source>
</evidence>
<name>A0A5M6DKS0_9BACT</name>
<accession>A0A5M6DKS0</accession>
<keyword evidence="7" id="KW-1185">Reference proteome</keyword>
<organism evidence="6 7">
    <name type="scientific">Adhaeribacter rhizoryzae</name>
    <dbReference type="NCBI Taxonomy" id="2607907"/>
    <lineage>
        <taxon>Bacteria</taxon>
        <taxon>Pseudomonadati</taxon>
        <taxon>Bacteroidota</taxon>
        <taxon>Cytophagia</taxon>
        <taxon>Cytophagales</taxon>
        <taxon>Hymenobacteraceae</taxon>
        <taxon>Adhaeribacter</taxon>
    </lineage>
</organism>
<dbReference type="InterPro" id="IPR011010">
    <property type="entry name" value="DNA_brk_join_enz"/>
</dbReference>
<dbReference type="InterPro" id="IPR010998">
    <property type="entry name" value="Integrase_recombinase_N"/>
</dbReference>
<dbReference type="Pfam" id="PF13102">
    <property type="entry name" value="Phage_int_SAM_5"/>
    <property type="match status" value="1"/>
</dbReference>
<dbReference type="GO" id="GO:0006310">
    <property type="term" value="P:DNA recombination"/>
    <property type="evidence" value="ECO:0007669"/>
    <property type="project" value="UniProtKB-KW"/>
</dbReference>
<reference evidence="6 7" key="1">
    <citation type="submission" date="2019-09" db="EMBL/GenBank/DDBJ databases">
        <title>Genome sequence and assembly of Adhaeribacter sp.</title>
        <authorList>
            <person name="Chhetri G."/>
        </authorList>
    </citation>
    <scope>NUCLEOTIDE SEQUENCE [LARGE SCALE GENOMIC DNA]</scope>
    <source>
        <strain evidence="6 7">DK36</strain>
    </source>
</reference>
<dbReference type="PANTHER" id="PTHR30349">
    <property type="entry name" value="PHAGE INTEGRASE-RELATED"/>
    <property type="match status" value="1"/>
</dbReference>
<evidence type="ECO:0000256" key="1">
    <source>
        <dbReference type="ARBA" id="ARBA00008857"/>
    </source>
</evidence>
<dbReference type="SUPFAM" id="SSF56349">
    <property type="entry name" value="DNA breaking-rejoining enzymes"/>
    <property type="match status" value="1"/>
</dbReference>
<dbReference type="InterPro" id="IPR035386">
    <property type="entry name" value="Arm-DNA-bind_5"/>
</dbReference>
<dbReference type="AlphaFoldDB" id="A0A5M6DKS0"/>
<dbReference type="GO" id="GO:0003677">
    <property type="term" value="F:DNA binding"/>
    <property type="evidence" value="ECO:0007669"/>
    <property type="project" value="UniProtKB-KW"/>
</dbReference>
<comment type="caution">
    <text evidence="6">The sequence shown here is derived from an EMBL/GenBank/DDBJ whole genome shotgun (WGS) entry which is preliminary data.</text>
</comment>
<dbReference type="Gene3D" id="1.10.443.10">
    <property type="entry name" value="Intergrase catalytic core"/>
    <property type="match status" value="1"/>
</dbReference>
<feature type="coiled-coil region" evidence="4">
    <location>
        <begin position="62"/>
        <end position="89"/>
    </location>
</feature>
<dbReference type="Gene3D" id="1.10.150.130">
    <property type="match status" value="1"/>
</dbReference>
<dbReference type="InterPro" id="IPR025269">
    <property type="entry name" value="SAM-like_dom"/>
</dbReference>
<dbReference type="Proteomes" id="UP000323426">
    <property type="component" value="Unassembled WGS sequence"/>
</dbReference>
<comment type="similarity">
    <text evidence="1">Belongs to the 'phage' integrase family.</text>
</comment>
<evidence type="ECO:0000313" key="7">
    <source>
        <dbReference type="Proteomes" id="UP000323426"/>
    </source>
</evidence>
<proteinExistence type="inferred from homology"/>
<evidence type="ECO:0000313" key="6">
    <source>
        <dbReference type="EMBL" id="KAA5548128.1"/>
    </source>
</evidence>
<dbReference type="InterPro" id="IPR050090">
    <property type="entry name" value="Tyrosine_recombinase_XerCD"/>
</dbReference>
<dbReference type="RefSeq" id="WP_150087264.1">
    <property type="nucleotide sequence ID" value="NZ_VWSF01000003.1"/>
</dbReference>
<dbReference type="EMBL" id="VWSF01000003">
    <property type="protein sequence ID" value="KAA5548128.1"/>
    <property type="molecule type" value="Genomic_DNA"/>
</dbReference>
<keyword evidence="2" id="KW-0238">DNA-binding</keyword>
<dbReference type="Pfam" id="PF00589">
    <property type="entry name" value="Phage_integrase"/>
    <property type="match status" value="1"/>
</dbReference>
<dbReference type="InterPro" id="IPR013762">
    <property type="entry name" value="Integrase-like_cat_sf"/>
</dbReference>
<keyword evidence="3" id="KW-0233">DNA recombination</keyword>
<gene>
    <name evidence="6" type="ORF">F0145_05210</name>
</gene>